<dbReference type="SUPFAM" id="SSF63829">
    <property type="entry name" value="Calcium-dependent phosphotriesterase"/>
    <property type="match status" value="1"/>
</dbReference>
<dbReference type="OrthoDB" id="423498at2759"/>
<dbReference type="AlphaFoldDB" id="A0A6A5KK77"/>
<name>A0A6A5KK77_9PLEO</name>
<feature type="non-terminal residue" evidence="1">
    <location>
        <position position="215"/>
    </location>
</feature>
<evidence type="ECO:0000313" key="2">
    <source>
        <dbReference type="Proteomes" id="UP000800040"/>
    </source>
</evidence>
<dbReference type="InterPro" id="IPR052988">
    <property type="entry name" value="Oryzine_lactonohydrolase"/>
</dbReference>
<reference evidence="1" key="1">
    <citation type="submission" date="2020-01" db="EMBL/GenBank/DDBJ databases">
        <authorList>
            <consortium name="DOE Joint Genome Institute"/>
            <person name="Haridas S."/>
            <person name="Albert R."/>
            <person name="Binder M."/>
            <person name="Bloem J."/>
            <person name="Labutti K."/>
            <person name="Salamov A."/>
            <person name="Andreopoulos B."/>
            <person name="Baker S.E."/>
            <person name="Barry K."/>
            <person name="Bills G."/>
            <person name="Bluhm B.H."/>
            <person name="Cannon C."/>
            <person name="Castanera R."/>
            <person name="Culley D.E."/>
            <person name="Daum C."/>
            <person name="Ezra D."/>
            <person name="Gonzalez J.B."/>
            <person name="Henrissat B."/>
            <person name="Kuo A."/>
            <person name="Liang C."/>
            <person name="Lipzen A."/>
            <person name="Lutzoni F."/>
            <person name="Magnuson J."/>
            <person name="Mondo S."/>
            <person name="Nolan M."/>
            <person name="Ohm R."/>
            <person name="Pangilinan J."/>
            <person name="Park H.-J."/>
            <person name="Ramirez L."/>
            <person name="Alfaro M."/>
            <person name="Sun H."/>
            <person name="Tritt A."/>
            <person name="Yoshinaga Y."/>
            <person name="Zwiers L.-H."/>
            <person name="Turgeon B.G."/>
            <person name="Goodwin S.B."/>
            <person name="Spatafora J.W."/>
            <person name="Crous P.W."/>
            <person name="Grigoriev I.V."/>
        </authorList>
    </citation>
    <scope>NUCLEOTIDE SEQUENCE</scope>
    <source>
        <strain evidence="1">P77</strain>
    </source>
</reference>
<accession>A0A6A5KK77</accession>
<dbReference type="Gene3D" id="2.120.10.30">
    <property type="entry name" value="TolB, C-terminal domain"/>
    <property type="match status" value="1"/>
</dbReference>
<evidence type="ECO:0000313" key="1">
    <source>
        <dbReference type="EMBL" id="KAF1834784.1"/>
    </source>
</evidence>
<dbReference type="InterPro" id="IPR011042">
    <property type="entry name" value="6-blade_b-propeller_TolB-like"/>
</dbReference>
<protein>
    <submittedName>
        <fullName evidence="1">Uncharacterized protein</fullName>
    </submittedName>
</protein>
<gene>
    <name evidence="1" type="ORF">BDW02DRAFT_621038</name>
</gene>
<dbReference type="PANTHER" id="PTHR47064">
    <property type="entry name" value="PUTATIVE (AFU_ORTHOLOGUE AFUA_1G08990)-RELATED"/>
    <property type="match status" value="1"/>
</dbReference>
<proteinExistence type="predicted"/>
<organism evidence="1 2">
    <name type="scientific">Decorospora gaudefroyi</name>
    <dbReference type="NCBI Taxonomy" id="184978"/>
    <lineage>
        <taxon>Eukaryota</taxon>
        <taxon>Fungi</taxon>
        <taxon>Dikarya</taxon>
        <taxon>Ascomycota</taxon>
        <taxon>Pezizomycotina</taxon>
        <taxon>Dothideomycetes</taxon>
        <taxon>Pleosporomycetidae</taxon>
        <taxon>Pleosporales</taxon>
        <taxon>Pleosporineae</taxon>
        <taxon>Pleosporaceae</taxon>
        <taxon>Decorospora</taxon>
    </lineage>
</organism>
<dbReference type="PANTHER" id="PTHR47064:SF2">
    <property type="entry name" value="SMP-30_GLUCONOLACTONASE_LRE-LIKE REGION DOMAIN-CONTAINING PROTEIN-RELATED"/>
    <property type="match status" value="1"/>
</dbReference>
<keyword evidence="2" id="KW-1185">Reference proteome</keyword>
<dbReference type="EMBL" id="ML975297">
    <property type="protein sequence ID" value="KAF1834784.1"/>
    <property type="molecule type" value="Genomic_DNA"/>
</dbReference>
<dbReference type="Proteomes" id="UP000800040">
    <property type="component" value="Unassembled WGS sequence"/>
</dbReference>
<sequence>MDPETWKRETVMNNYYGQPFLGFNDLDIDSEGNFWLTVSKSAANHDLINFANPTNPTVYFVNGATMRPKVVHITTGNANGIVVSRPGTHGAFQTVYLADTGVSGASGKSAFGNRALFAYDAGQGGVLTNAKLLNNPISYFYDGVRVSKKGYIFAGAGDGVDVIDLVDGLTLGTIRVGGGGNLAVSLSLGEHEMWIVGRGGVWHVSGVEEALARDW</sequence>